<dbReference type="Pfam" id="PF16344">
    <property type="entry name" value="FecR_C"/>
    <property type="match status" value="1"/>
</dbReference>
<evidence type="ECO:0000259" key="2">
    <source>
        <dbReference type="Pfam" id="PF04773"/>
    </source>
</evidence>
<feature type="domain" description="FecR protein" evidence="2">
    <location>
        <begin position="134"/>
        <end position="217"/>
    </location>
</feature>
<dbReference type="Pfam" id="PF04773">
    <property type="entry name" value="FecR"/>
    <property type="match status" value="1"/>
</dbReference>
<keyword evidence="5" id="KW-1185">Reference proteome</keyword>
<keyword evidence="1" id="KW-0472">Membrane</keyword>
<keyword evidence="1" id="KW-0812">Transmembrane</keyword>
<proteinExistence type="predicted"/>
<name>A0A2D1U0T8_9SPHI</name>
<dbReference type="InterPro" id="IPR032508">
    <property type="entry name" value="FecR_C"/>
</dbReference>
<dbReference type="PIRSF" id="PIRSF018266">
    <property type="entry name" value="FecR"/>
    <property type="match status" value="1"/>
</dbReference>
<dbReference type="EMBL" id="CP024091">
    <property type="protein sequence ID" value="ATP55199.1"/>
    <property type="molecule type" value="Genomic_DNA"/>
</dbReference>
<organism evidence="4 5">
    <name type="scientific">Pedobacter ginsengisoli</name>
    <dbReference type="NCBI Taxonomy" id="363852"/>
    <lineage>
        <taxon>Bacteria</taxon>
        <taxon>Pseudomonadati</taxon>
        <taxon>Bacteroidota</taxon>
        <taxon>Sphingobacteriia</taxon>
        <taxon>Sphingobacteriales</taxon>
        <taxon>Sphingobacteriaceae</taxon>
        <taxon>Pedobacter</taxon>
    </lineage>
</organism>
<dbReference type="RefSeq" id="WP_099437153.1">
    <property type="nucleotide sequence ID" value="NZ_CP024091.1"/>
</dbReference>
<protein>
    <recommendedName>
        <fullName evidence="6">Iron dicitrate transport regulator FecR</fullName>
    </recommendedName>
</protein>
<dbReference type="KEGG" id="pgs:CPT03_01335"/>
<keyword evidence="1" id="KW-1133">Transmembrane helix</keyword>
<evidence type="ECO:0000256" key="1">
    <source>
        <dbReference type="SAM" id="Phobius"/>
    </source>
</evidence>
<dbReference type="InterPro" id="IPR012373">
    <property type="entry name" value="Ferrdict_sens_TM"/>
</dbReference>
<dbReference type="Gene3D" id="2.60.120.1440">
    <property type="match status" value="1"/>
</dbReference>
<dbReference type="PANTHER" id="PTHR30273:SF2">
    <property type="entry name" value="PROTEIN FECR"/>
    <property type="match status" value="1"/>
</dbReference>
<dbReference type="Proteomes" id="UP000223749">
    <property type="component" value="Chromosome"/>
</dbReference>
<dbReference type="OrthoDB" id="645173at2"/>
<accession>A0A2D1U0T8</accession>
<reference evidence="4 5" key="1">
    <citation type="submission" date="2017-10" db="EMBL/GenBank/DDBJ databases">
        <title>Whole genome of Pedobacter ginsengisoli T01R-27 isolated from tomato rhizosphere.</title>
        <authorList>
            <person name="Weon H.-Y."/>
            <person name="Lee S.A."/>
            <person name="Sang M.K."/>
            <person name="Song J."/>
        </authorList>
    </citation>
    <scope>NUCLEOTIDE SEQUENCE [LARGE SCALE GENOMIC DNA]</scope>
    <source>
        <strain evidence="4 5">T01R-27</strain>
    </source>
</reference>
<sequence>MSREAFHLLLERYLQNRCTDEEKEIIEKWYGMLDKHDMEDVDSTQVNALEQKLWDRIHESAIVAEGEVPVRQLKSHNRPSRALVASVAAIVAGFVIITAYIFFTGDSKKPEFLAAAVADDINSIANNTLQPMLVNLEDGSTVILQPKSLLKYPKHFSKTIREVTLKGEGFFEISKNPSRPFLVYNSNVITRVVGTSFIVKTNEIANETEVTVKTGKVIVSPNSGSLSFKIDEILKSAKGVVLTPNQKTVYSASENTFATTLVDKPLPIAKNSKQPSKENYSFNDSRVADVLNQLQKSYGVEFVVEDKELYNYTFTGDLSEQNLFSQLDFLCESIQATYQVKETKIIIKEKK</sequence>
<dbReference type="PANTHER" id="PTHR30273">
    <property type="entry name" value="PERIPLASMIC SIGNAL SENSOR AND SIGMA FACTOR ACTIVATOR FECR-RELATED"/>
    <property type="match status" value="1"/>
</dbReference>
<evidence type="ECO:0008006" key="6">
    <source>
        <dbReference type="Google" id="ProtNLM"/>
    </source>
</evidence>
<dbReference type="GO" id="GO:0016989">
    <property type="term" value="F:sigma factor antagonist activity"/>
    <property type="evidence" value="ECO:0007669"/>
    <property type="project" value="TreeGrafter"/>
</dbReference>
<gene>
    <name evidence="4" type="ORF">CPT03_01335</name>
</gene>
<dbReference type="Gene3D" id="3.55.50.30">
    <property type="match status" value="1"/>
</dbReference>
<dbReference type="InterPro" id="IPR006860">
    <property type="entry name" value="FecR"/>
</dbReference>
<feature type="domain" description="Protein FecR C-terminal" evidence="3">
    <location>
        <begin position="280"/>
        <end position="347"/>
    </location>
</feature>
<evidence type="ECO:0000313" key="5">
    <source>
        <dbReference type="Proteomes" id="UP000223749"/>
    </source>
</evidence>
<evidence type="ECO:0000259" key="3">
    <source>
        <dbReference type="Pfam" id="PF16344"/>
    </source>
</evidence>
<dbReference type="AlphaFoldDB" id="A0A2D1U0T8"/>
<feature type="transmembrane region" description="Helical" evidence="1">
    <location>
        <begin position="82"/>
        <end position="103"/>
    </location>
</feature>
<evidence type="ECO:0000313" key="4">
    <source>
        <dbReference type="EMBL" id="ATP55199.1"/>
    </source>
</evidence>